<dbReference type="Proteomes" id="UP000016930">
    <property type="component" value="Unassembled WGS sequence"/>
</dbReference>
<feature type="compositionally biased region" description="Polar residues" evidence="2">
    <location>
        <begin position="1"/>
        <end position="11"/>
    </location>
</feature>
<evidence type="ECO:0000256" key="1">
    <source>
        <dbReference type="SAM" id="Coils"/>
    </source>
</evidence>
<evidence type="ECO:0000313" key="3">
    <source>
        <dbReference type="EMBL" id="EMD31717.1"/>
    </source>
</evidence>
<feature type="coiled-coil region" evidence="1">
    <location>
        <begin position="103"/>
        <end position="137"/>
    </location>
</feature>
<feature type="compositionally biased region" description="Low complexity" evidence="2">
    <location>
        <begin position="62"/>
        <end position="73"/>
    </location>
</feature>
<name>M2R0D8_CERS8</name>
<sequence length="196" mass="22175">METNIAINQQGPDKGQKHCHSASLSAICGPPTFITDDLEPNIEVADEYYMIPLRPRPKTRSATRSTTRSASQAAEEDRDPVTPVAPSAIPFISQTPTELIDHMWDLHNDNTELRKQVRDLRRQVQEIQVSIFELKSQVFVLKASTAACKANNCQFNSQLTNLRNHVLYLRQMVDDQYVVWVDQGERTTCLASYSAK</sequence>
<keyword evidence="4" id="KW-1185">Reference proteome</keyword>
<protein>
    <submittedName>
        <fullName evidence="3">Uncharacterized protein</fullName>
    </submittedName>
</protein>
<evidence type="ECO:0000313" key="4">
    <source>
        <dbReference type="Proteomes" id="UP000016930"/>
    </source>
</evidence>
<evidence type="ECO:0000256" key="2">
    <source>
        <dbReference type="SAM" id="MobiDB-lite"/>
    </source>
</evidence>
<proteinExistence type="predicted"/>
<gene>
    <name evidence="3" type="ORF">CERSUDRAFT_119571</name>
</gene>
<organism evidence="3 4">
    <name type="scientific">Ceriporiopsis subvermispora (strain B)</name>
    <name type="common">White-rot fungus</name>
    <name type="synonym">Gelatoporia subvermispora</name>
    <dbReference type="NCBI Taxonomy" id="914234"/>
    <lineage>
        <taxon>Eukaryota</taxon>
        <taxon>Fungi</taxon>
        <taxon>Dikarya</taxon>
        <taxon>Basidiomycota</taxon>
        <taxon>Agaricomycotina</taxon>
        <taxon>Agaricomycetes</taxon>
        <taxon>Polyporales</taxon>
        <taxon>Gelatoporiaceae</taxon>
        <taxon>Gelatoporia</taxon>
    </lineage>
</organism>
<dbReference type="HOGENOM" id="CLU_1390058_0_0_1"/>
<dbReference type="AlphaFoldDB" id="M2R0D8"/>
<dbReference type="EMBL" id="KB445816">
    <property type="protein sequence ID" value="EMD31717.1"/>
    <property type="molecule type" value="Genomic_DNA"/>
</dbReference>
<keyword evidence="1" id="KW-0175">Coiled coil</keyword>
<feature type="region of interest" description="Disordered" evidence="2">
    <location>
        <begin position="55"/>
        <end position="87"/>
    </location>
</feature>
<accession>M2R0D8</accession>
<reference evidence="3 4" key="1">
    <citation type="journal article" date="2012" name="Proc. Natl. Acad. Sci. U.S.A.">
        <title>Comparative genomics of Ceriporiopsis subvermispora and Phanerochaete chrysosporium provide insight into selective ligninolysis.</title>
        <authorList>
            <person name="Fernandez-Fueyo E."/>
            <person name="Ruiz-Duenas F.J."/>
            <person name="Ferreira P."/>
            <person name="Floudas D."/>
            <person name="Hibbett D.S."/>
            <person name="Canessa P."/>
            <person name="Larrondo L.F."/>
            <person name="James T.Y."/>
            <person name="Seelenfreund D."/>
            <person name="Lobos S."/>
            <person name="Polanco R."/>
            <person name="Tello M."/>
            <person name="Honda Y."/>
            <person name="Watanabe T."/>
            <person name="Watanabe T."/>
            <person name="Ryu J.S."/>
            <person name="Kubicek C.P."/>
            <person name="Schmoll M."/>
            <person name="Gaskell J."/>
            <person name="Hammel K.E."/>
            <person name="St John F.J."/>
            <person name="Vanden Wymelenberg A."/>
            <person name="Sabat G."/>
            <person name="Splinter BonDurant S."/>
            <person name="Syed K."/>
            <person name="Yadav J.S."/>
            <person name="Doddapaneni H."/>
            <person name="Subramanian V."/>
            <person name="Lavin J.L."/>
            <person name="Oguiza J.A."/>
            <person name="Perez G."/>
            <person name="Pisabarro A.G."/>
            <person name="Ramirez L."/>
            <person name="Santoyo F."/>
            <person name="Master E."/>
            <person name="Coutinho P.M."/>
            <person name="Henrissat B."/>
            <person name="Lombard V."/>
            <person name="Magnuson J.K."/>
            <person name="Kuees U."/>
            <person name="Hori C."/>
            <person name="Igarashi K."/>
            <person name="Samejima M."/>
            <person name="Held B.W."/>
            <person name="Barry K.W."/>
            <person name="LaButti K.M."/>
            <person name="Lapidus A."/>
            <person name="Lindquist E.A."/>
            <person name="Lucas S.M."/>
            <person name="Riley R."/>
            <person name="Salamov A.A."/>
            <person name="Hoffmeister D."/>
            <person name="Schwenk D."/>
            <person name="Hadar Y."/>
            <person name="Yarden O."/>
            <person name="de Vries R.P."/>
            <person name="Wiebenga A."/>
            <person name="Stenlid J."/>
            <person name="Eastwood D."/>
            <person name="Grigoriev I.V."/>
            <person name="Berka R.M."/>
            <person name="Blanchette R.A."/>
            <person name="Kersten P."/>
            <person name="Martinez A.T."/>
            <person name="Vicuna R."/>
            <person name="Cullen D."/>
        </authorList>
    </citation>
    <scope>NUCLEOTIDE SEQUENCE [LARGE SCALE GENOMIC DNA]</scope>
    <source>
        <strain evidence="3 4">B</strain>
    </source>
</reference>
<feature type="region of interest" description="Disordered" evidence="2">
    <location>
        <begin position="1"/>
        <end position="20"/>
    </location>
</feature>